<dbReference type="Pfam" id="PF05147">
    <property type="entry name" value="LANC_like"/>
    <property type="match status" value="1"/>
</dbReference>
<protein>
    <submittedName>
        <fullName evidence="1">Lanthionine synthetase LanC family protein</fullName>
    </submittedName>
</protein>
<reference evidence="2" key="1">
    <citation type="journal article" date="2019" name="Int. J. Syst. Evol. Microbiol.">
        <title>The Global Catalogue of Microorganisms (GCM) 10K type strain sequencing project: providing services to taxonomists for standard genome sequencing and annotation.</title>
        <authorList>
            <consortium name="The Broad Institute Genomics Platform"/>
            <consortium name="The Broad Institute Genome Sequencing Center for Infectious Disease"/>
            <person name="Wu L."/>
            <person name="Ma J."/>
        </authorList>
    </citation>
    <scope>NUCLEOTIDE SEQUENCE [LARGE SCALE GENOMIC DNA]</scope>
    <source>
        <strain evidence="2">ICMP 6774ER</strain>
    </source>
</reference>
<comment type="caution">
    <text evidence="1">The sequence shown here is derived from an EMBL/GenBank/DDBJ whole genome shotgun (WGS) entry which is preliminary data.</text>
</comment>
<dbReference type="PRINTS" id="PR01950">
    <property type="entry name" value="LANCSUPER"/>
</dbReference>
<dbReference type="SMART" id="SM01260">
    <property type="entry name" value="LANC_like"/>
    <property type="match status" value="1"/>
</dbReference>
<dbReference type="EMBL" id="JBHUFV010000020">
    <property type="protein sequence ID" value="MFD1932467.1"/>
    <property type="molecule type" value="Genomic_DNA"/>
</dbReference>
<dbReference type="Proteomes" id="UP001597368">
    <property type="component" value="Unassembled WGS sequence"/>
</dbReference>
<dbReference type="CDD" id="cd04434">
    <property type="entry name" value="LanC_like"/>
    <property type="match status" value="1"/>
</dbReference>
<dbReference type="RefSeq" id="WP_379572524.1">
    <property type="nucleotide sequence ID" value="NZ_JBHUFV010000020.1"/>
</dbReference>
<dbReference type="SUPFAM" id="SSF158745">
    <property type="entry name" value="LanC-like"/>
    <property type="match status" value="1"/>
</dbReference>
<proteinExistence type="predicted"/>
<evidence type="ECO:0000313" key="1">
    <source>
        <dbReference type="EMBL" id="MFD1932467.1"/>
    </source>
</evidence>
<organism evidence="1 2">
    <name type="scientific">Nonomuraea mangrovi</name>
    <dbReference type="NCBI Taxonomy" id="2316207"/>
    <lineage>
        <taxon>Bacteria</taxon>
        <taxon>Bacillati</taxon>
        <taxon>Actinomycetota</taxon>
        <taxon>Actinomycetes</taxon>
        <taxon>Streptosporangiales</taxon>
        <taxon>Streptosporangiaceae</taxon>
        <taxon>Nonomuraea</taxon>
    </lineage>
</organism>
<accession>A0ABW4SSF1</accession>
<dbReference type="Gene3D" id="1.50.10.20">
    <property type="match status" value="1"/>
</dbReference>
<name>A0ABW4SSF1_9ACTN</name>
<dbReference type="InterPro" id="IPR007822">
    <property type="entry name" value="LANC-like"/>
</dbReference>
<evidence type="ECO:0000313" key="2">
    <source>
        <dbReference type="Proteomes" id="UP001597368"/>
    </source>
</evidence>
<sequence>MSPIEAPVQAAVEAAQWIRACAVDDARGRHWHAGERAALPHRPASLYSGAAGIVLFFLELAAATGDDSYLEDAAEGARYLTAVVPEQSDPTFHDGLAGVVFALSEAGWVIDDAFTAAAARAADLLAAAGPTWTGDPCQRGDGGIILTLLHASALLGEPAYERVAVEAGLRIADLPVPGHRFGAEPPADLPVDAVTPGFLSGTAGTAFLLARLHAVTGDPRFHDAAARGAGFVRSISEVNGSCALVPHHVPQGRHLHYLGFCSGSAGVARMFHELGDTDWVERLAHGILTSGVPYRQTPGFWNVMCQCCGAAGLLELFVGLWAATGHEEYRAFALILGEHLVGAARQGRWWQAYRRLRPAEVTADTGYMVGAAGIGAALLHLDAAERGDSRRLILLPDNPFPLTVRSGLS</sequence>
<gene>
    <name evidence="1" type="ORF">ACFSKW_13375</name>
</gene>
<keyword evidence="2" id="KW-1185">Reference proteome</keyword>